<sequence>MLWLAFAALIAYLLWKYSVVIISKVLSVLAKCKIRVGSVGFLRIRDVNVRLPQGLSVHVDICSLQIDSNHPSRLFVLRCGDVRIEGESRILTRRESEGKAATSSEKAASLAGWGRLTLLAQYGGLFVNRVHLVLLEVVPECMVHVTVDELSVETFRSREGWQLETNCRLIQGKMLRRSGPSGRLLAEFSFPLQLSVDIVASRFNKIVLRVADPCISFSNGIFDIFQEFRERRTLAAAMKTEESAGVSEEPPSEPLLKIDWQLQLSVEIQGVTVKYTGDYQEESRYATLSIREVSVGRFDDNFQLKLSGFALVDQLQKSAVRTSFLEISISEAKETEIVEISLFSDSMQTMLSLHDAMWWRNHADFLIQNFSSHSEKSKSERLEPQRDLPKIVCQVQLAAVSCDFQDFENIQSTLCVDFLSLVKREDCWEVGVEALSFCSASASDENPFPKPNFEQHYWGQSVFIGAALVEIDETNEVPQVTIGIDDVKVEWSEQLSKQINDVVSIAKSGSPKKEKKKERSPIALRVTTNRAVVIAVAHETSFLALLAEKLVVESVNVNSGISTLVQGFRALVCASREDVVDVNGFRTVTREDIVAPQPREVSPSRRWNQSERDRSYTEKREDQTEKLEKTIRLCSTIDEFRFALNYRSPVITELRFFFSCHVFISWSPILHLILLHARKVTQQAFPSASPDGSAKRKVPRKSHFYLCANGPVEVEMQLARSHRILWQGDSLNFQLIEGQLTTSTNQLKVVLNSLCIITAVNVMICSRPSDEAMTASRIAFASLDSEVNKVWTWAAEKLHYRLPFEFNFAQVFDEFVNIFKWIKLVHEVKKKPFTAESPLPSDIRIEFKEVILELEDDDFETRLQQSHELKQDEVYECERRSQILQERLIALKKTVPLISKETIDEIMASLLQKNSEIYIQRWNRTELDQRPLFISKWTGWSMRAFADKSLHGTDRCVELMKIFDPLSEFPEDGLQFSTLWARAVEFDLDEWTINFKDYSMKYLDAKDLHFFGTLVGAETFQEGGRSLRESSIPVPSPWSTHVIQRNMSPLKFYYDLQCASTEFTATYGPCWEPCLSMISLNWNNISAPSKDPSPPLPFWDKMRLLLHGRLLWSSEKMVTTMLASTDPYNETETVEWCWDDFGLDWALGEVRVKSGLRVFMRTASRYDDSRVLMLPDVRLKILLGWVCAGDPNDHHSVVYCSPQRLPHYSSVDQHDSFRSFRSSSVNVTFNFEVSPGSCTSAEKMPNVLLYANTFRCIEQLLKTLTMKNRNVRRGRVFGNWALLKPQLSKHFGKMQVSVTLPKFFVTYWMSHSSAFGFRVFSDGLQMTASFRQSVQHSSLNREMNVRRRKVYSWEVQHMTCTLWATQVHVYGTTSAPPPDGVPIDETFLLGFSRVQYARETYPGKEKETPVHKLTAYDLKMSWTAENRNSCLTIADGVHRAHMLRRILSNDAVKILNVHLEEEEASRREKKVAELNREREEANKAHRRGYSMSDANQWMLTQLIEEAGTKLVAHCEQATDVPIDSLVGVQQCTADDVRLLNWQVDLFNSQLVLKGCERDGFLLVSAAKAQLLQNVHRSVWRSGLLLSKKSWSALLSGMQYFAPISVTGENKQKFRWLPREVIEERVQDTGFADDFVQKFSASGEAVGGVVQPETSNGEKSQLQRIVSRCSCQIYFCYFSDELKTETSEDIAVPKVEESKRVMAADEIGVDCLTLKHNMLEATSNSEQYEMVVDIVNNLVLFVDPNKKELAEKRRRLRFESQIMDMGELRQKIMRFQSDLREIVSVVRYLERQIFYLHQEQEPQNDDSSLSEDRRKSIETEMEEKKQLMLVVSDQLATYISCFKQRQVNASKAEVQEMETDASAPLVRRFEVCFEDCIWKLTENDGQIALAQTQIRNFLYTRTIRMENSGEHLFEIGSIRVTNLLPEATYPHTLHRDDSKHLGQPAIRLFVRDMPPVGGICVKEHFELNISPMVVGITHRLFDKMMQFFFPGRNIHNQENLDSNEGEASKFSFTRRIANTWSMRSNKSQNEKKVSYLGKTGDVKDDIDRMRERADQINHFLYIKIPEVSFVVSYKGNKEKNLTDVDRFNFLFPLCEFHEKNWTWLDLALAVKQRCKRVLLQQFMRQKLLRNRLTGGPESPLPQGFTEEEKKRIAVGMTSAVEKKRKK</sequence>
<evidence type="ECO:0000313" key="5">
    <source>
        <dbReference type="Proteomes" id="UP000835052"/>
    </source>
</evidence>
<dbReference type="PANTHER" id="PTHR15678:SF6">
    <property type="entry name" value="BRIDGE-LIKE LIPID TRANSFER PROTEIN FAMILY MEMBER 2"/>
    <property type="match status" value="1"/>
</dbReference>
<dbReference type="OrthoDB" id="1562405at2759"/>
<dbReference type="PANTHER" id="PTHR15678">
    <property type="entry name" value="ANTIGEN MLAA-22-RELATED"/>
    <property type="match status" value="1"/>
</dbReference>
<protein>
    <recommendedName>
        <fullName evidence="3">FMP27/BLTP2/Hobbit GFWDK motif-containing RBG unit domain-containing protein</fullName>
    </recommendedName>
</protein>
<dbReference type="SMART" id="SM01214">
    <property type="entry name" value="Fmp27_GFWDK"/>
    <property type="match status" value="1"/>
</dbReference>
<dbReference type="EMBL" id="CAJGYM010000018">
    <property type="protein sequence ID" value="CAD6190928.1"/>
    <property type="molecule type" value="Genomic_DNA"/>
</dbReference>
<keyword evidence="5" id="KW-1185">Reference proteome</keyword>
<name>A0A8S1H8R7_9PELO</name>
<dbReference type="InterPro" id="IPR045167">
    <property type="entry name" value="Hobbit"/>
</dbReference>
<feature type="coiled-coil region" evidence="1">
    <location>
        <begin position="1457"/>
        <end position="1487"/>
    </location>
</feature>
<dbReference type="Pfam" id="PF10344">
    <property type="entry name" value="Hobbit"/>
    <property type="match status" value="2"/>
</dbReference>
<evidence type="ECO:0000259" key="3">
    <source>
        <dbReference type="SMART" id="SM01214"/>
    </source>
</evidence>
<comment type="caution">
    <text evidence="4">The sequence shown here is derived from an EMBL/GenBank/DDBJ whole genome shotgun (WGS) entry which is preliminary data.</text>
</comment>
<evidence type="ECO:0000256" key="1">
    <source>
        <dbReference type="SAM" id="Coils"/>
    </source>
</evidence>
<organism evidence="4 5">
    <name type="scientific">Caenorhabditis auriculariae</name>
    <dbReference type="NCBI Taxonomy" id="2777116"/>
    <lineage>
        <taxon>Eukaryota</taxon>
        <taxon>Metazoa</taxon>
        <taxon>Ecdysozoa</taxon>
        <taxon>Nematoda</taxon>
        <taxon>Chromadorea</taxon>
        <taxon>Rhabditida</taxon>
        <taxon>Rhabditina</taxon>
        <taxon>Rhabditomorpha</taxon>
        <taxon>Rhabditoidea</taxon>
        <taxon>Rhabditidae</taxon>
        <taxon>Peloderinae</taxon>
        <taxon>Caenorhabditis</taxon>
    </lineage>
</organism>
<dbReference type="Proteomes" id="UP000835052">
    <property type="component" value="Unassembled WGS sequence"/>
</dbReference>
<reference evidence="4" key="1">
    <citation type="submission" date="2020-10" db="EMBL/GenBank/DDBJ databases">
        <authorList>
            <person name="Kikuchi T."/>
        </authorList>
    </citation>
    <scope>NUCLEOTIDE SEQUENCE</scope>
    <source>
        <strain evidence="4">NKZ352</strain>
    </source>
</reference>
<proteinExistence type="predicted"/>
<evidence type="ECO:0000313" key="4">
    <source>
        <dbReference type="EMBL" id="CAD6190928.1"/>
    </source>
</evidence>
<feature type="region of interest" description="Disordered" evidence="2">
    <location>
        <begin position="599"/>
        <end position="621"/>
    </location>
</feature>
<feature type="compositionally biased region" description="Basic and acidic residues" evidence="2">
    <location>
        <begin position="608"/>
        <end position="621"/>
    </location>
</feature>
<gene>
    <name evidence="4" type="ORF">CAUJ_LOCUS6847</name>
</gene>
<keyword evidence="1" id="KW-0175">Coiled coil</keyword>
<accession>A0A8S1H8R7</accession>
<feature type="domain" description="FMP27/BLTP2/Hobbit GFWDK motif-containing RBG unit" evidence="3">
    <location>
        <begin position="997"/>
        <end position="1130"/>
    </location>
</feature>
<evidence type="ECO:0000256" key="2">
    <source>
        <dbReference type="SAM" id="MobiDB-lite"/>
    </source>
</evidence>
<dbReference type="InterPro" id="IPR019441">
    <property type="entry name" value="FMP27/BLTP2/Hobbit_GFWDK_RBG"/>
</dbReference>